<dbReference type="Pfam" id="PF05978">
    <property type="entry name" value="UNC-93"/>
    <property type="match status" value="1"/>
</dbReference>
<evidence type="ECO:0000256" key="3">
    <source>
        <dbReference type="ARBA" id="ARBA00022989"/>
    </source>
</evidence>
<reference evidence="7" key="1">
    <citation type="submission" date="2022-07" db="EMBL/GenBank/DDBJ databases">
        <title>Phylogenomic reconstructions and comparative analyses of Kickxellomycotina fungi.</title>
        <authorList>
            <person name="Reynolds N.K."/>
            <person name="Stajich J.E."/>
            <person name="Barry K."/>
            <person name="Grigoriev I.V."/>
            <person name="Crous P."/>
            <person name="Smith M.E."/>
        </authorList>
    </citation>
    <scope>NUCLEOTIDE SEQUENCE</scope>
    <source>
        <strain evidence="7">NBRC 100468</strain>
    </source>
</reference>
<keyword evidence="2 6" id="KW-0812">Transmembrane</keyword>
<protein>
    <submittedName>
        <fullName evidence="7">Uncharacterized protein</fullName>
    </submittedName>
</protein>
<keyword evidence="8" id="KW-1185">Reference proteome</keyword>
<evidence type="ECO:0000313" key="8">
    <source>
        <dbReference type="Proteomes" id="UP001150538"/>
    </source>
</evidence>
<evidence type="ECO:0000313" key="7">
    <source>
        <dbReference type="EMBL" id="KAJ1921331.1"/>
    </source>
</evidence>
<accession>A0A9W8DWZ6</accession>
<dbReference type="Proteomes" id="UP001150538">
    <property type="component" value="Unassembled WGS sequence"/>
</dbReference>
<feature type="transmembrane region" description="Helical" evidence="6">
    <location>
        <begin position="15"/>
        <end position="36"/>
    </location>
</feature>
<comment type="caution">
    <text evidence="7">The sequence shown here is derived from an EMBL/GenBank/DDBJ whole genome shotgun (WGS) entry which is preliminary data.</text>
</comment>
<sequence>MAEIVLSRLRYRSPIVQILIMSFVCFACPGIFNAIMGIGNDGKTTKKDYNNAHTATYAALAVFSLLGGGIVNIFGLRIPIFFCGLMYALNTGAHIYYNTAETNTTAFLIVSAVLMGVGGGILWAGQGMVMVSYPRDNERGSFIAIFWVIFNIGGMLGAIILFSLTFTPTGNIDYVSNASYIVLTCIQVLGAVSALTLVSPKHIMRDDGALVTTSDDTSSITEATETARLFSNRWLLLLTPMFFTSNFFYTYQFSPFNNTLFTMHTRGFNNIFYWGAQSLMAIVASFFLDQKGWSRRRRALIATITIAVAFNAVWIGALMSEMFDRDPDYKPESGGYYDIRASNGAMVGTIFLYIFFGFCDALWQILAYWFIGTMTSDPHITARYVAYYKFVQSLGAVVAWQLDANDVSSLAQLIICWALVNVSLPLMFYVGAVTKELMYDSIPPSLMSSHSTDDLESFHELGPQSSLREKSNPELVNENTPLKG</sequence>
<name>A0A9W8DWZ6_9FUNG</name>
<dbReference type="PANTHER" id="PTHR23294">
    <property type="entry name" value="ET TRANSLATION PRODUCT-RELATED"/>
    <property type="match status" value="1"/>
</dbReference>
<organism evidence="7 8">
    <name type="scientific">Mycoemilia scoparia</name>
    <dbReference type="NCBI Taxonomy" id="417184"/>
    <lineage>
        <taxon>Eukaryota</taxon>
        <taxon>Fungi</taxon>
        <taxon>Fungi incertae sedis</taxon>
        <taxon>Zoopagomycota</taxon>
        <taxon>Kickxellomycotina</taxon>
        <taxon>Kickxellomycetes</taxon>
        <taxon>Kickxellales</taxon>
        <taxon>Kickxellaceae</taxon>
        <taxon>Mycoemilia</taxon>
    </lineage>
</organism>
<dbReference type="Gene3D" id="1.20.1250.20">
    <property type="entry name" value="MFS general substrate transporter like domains"/>
    <property type="match status" value="1"/>
</dbReference>
<dbReference type="PANTHER" id="PTHR23294:SF59">
    <property type="entry name" value="UNC93-LIKE PROTEIN C922.05C"/>
    <property type="match status" value="1"/>
</dbReference>
<feature type="transmembrane region" description="Helical" evidence="6">
    <location>
        <begin position="57"/>
        <end position="87"/>
    </location>
</feature>
<dbReference type="EMBL" id="JANBPU010000005">
    <property type="protein sequence ID" value="KAJ1921331.1"/>
    <property type="molecule type" value="Genomic_DNA"/>
</dbReference>
<feature type="transmembrane region" description="Helical" evidence="6">
    <location>
        <begin position="384"/>
        <end position="402"/>
    </location>
</feature>
<dbReference type="InterPro" id="IPR036259">
    <property type="entry name" value="MFS_trans_sf"/>
</dbReference>
<gene>
    <name evidence="7" type="ORF">H4219_000647</name>
</gene>
<dbReference type="OrthoDB" id="196103at2759"/>
<dbReference type="InterPro" id="IPR051617">
    <property type="entry name" value="UNC-93-like_regulator"/>
</dbReference>
<comment type="subcellular location">
    <subcellularLocation>
        <location evidence="1">Membrane</location>
        <topology evidence="1">Multi-pass membrane protein</topology>
    </subcellularLocation>
</comment>
<feature type="transmembrane region" description="Helical" evidence="6">
    <location>
        <begin position="271"/>
        <end position="288"/>
    </location>
</feature>
<keyword evidence="3 6" id="KW-1133">Transmembrane helix</keyword>
<dbReference type="GO" id="GO:0016020">
    <property type="term" value="C:membrane"/>
    <property type="evidence" value="ECO:0007669"/>
    <property type="project" value="UniProtKB-SubCell"/>
</dbReference>
<feature type="transmembrane region" description="Helical" evidence="6">
    <location>
        <begin position="178"/>
        <end position="198"/>
    </location>
</feature>
<evidence type="ECO:0000256" key="5">
    <source>
        <dbReference type="SAM" id="MobiDB-lite"/>
    </source>
</evidence>
<feature type="transmembrane region" description="Helical" evidence="6">
    <location>
        <begin position="143"/>
        <end position="166"/>
    </location>
</feature>
<evidence type="ECO:0000256" key="2">
    <source>
        <dbReference type="ARBA" id="ARBA00022692"/>
    </source>
</evidence>
<dbReference type="AlphaFoldDB" id="A0A9W8DWZ6"/>
<feature type="region of interest" description="Disordered" evidence="5">
    <location>
        <begin position="450"/>
        <end position="484"/>
    </location>
</feature>
<evidence type="ECO:0000256" key="6">
    <source>
        <dbReference type="SAM" id="Phobius"/>
    </source>
</evidence>
<feature type="transmembrane region" description="Helical" evidence="6">
    <location>
        <begin position="234"/>
        <end position="251"/>
    </location>
</feature>
<dbReference type="InterPro" id="IPR010291">
    <property type="entry name" value="Ion_channel_UNC-93"/>
</dbReference>
<keyword evidence="4 6" id="KW-0472">Membrane</keyword>
<evidence type="ECO:0000256" key="4">
    <source>
        <dbReference type="ARBA" id="ARBA00023136"/>
    </source>
</evidence>
<feature type="transmembrane region" description="Helical" evidence="6">
    <location>
        <begin position="408"/>
        <end position="430"/>
    </location>
</feature>
<feature type="transmembrane region" description="Helical" evidence="6">
    <location>
        <begin position="107"/>
        <end position="131"/>
    </location>
</feature>
<dbReference type="SUPFAM" id="SSF103473">
    <property type="entry name" value="MFS general substrate transporter"/>
    <property type="match status" value="1"/>
</dbReference>
<feature type="transmembrane region" description="Helical" evidence="6">
    <location>
        <begin position="350"/>
        <end position="372"/>
    </location>
</feature>
<proteinExistence type="predicted"/>
<evidence type="ECO:0000256" key="1">
    <source>
        <dbReference type="ARBA" id="ARBA00004141"/>
    </source>
</evidence>
<feature type="transmembrane region" description="Helical" evidence="6">
    <location>
        <begin position="300"/>
        <end position="319"/>
    </location>
</feature>